<dbReference type="AlphaFoldDB" id="A0AAE3VPU2"/>
<dbReference type="PROSITE" id="PS51257">
    <property type="entry name" value="PROKAR_LIPOPROTEIN"/>
    <property type="match status" value="1"/>
</dbReference>
<reference evidence="1" key="1">
    <citation type="submission" date="2023-07" db="EMBL/GenBank/DDBJ databases">
        <title>Genomic Encyclopedia of Type Strains, Phase IV (KMG-IV): sequencing the most valuable type-strain genomes for metagenomic binning, comparative biology and taxonomic classification.</title>
        <authorList>
            <person name="Goeker M."/>
        </authorList>
    </citation>
    <scope>NUCLEOTIDE SEQUENCE</scope>
    <source>
        <strain evidence="1">DSM 21202</strain>
    </source>
</reference>
<evidence type="ECO:0000313" key="2">
    <source>
        <dbReference type="Proteomes" id="UP001229244"/>
    </source>
</evidence>
<accession>A0AAE3VPU2</accession>
<name>A0AAE3VPU2_9HYPH</name>
<dbReference type="Proteomes" id="UP001229244">
    <property type="component" value="Unassembled WGS sequence"/>
</dbReference>
<evidence type="ECO:0000313" key="1">
    <source>
        <dbReference type="EMBL" id="MDQ0315828.1"/>
    </source>
</evidence>
<protein>
    <recommendedName>
        <fullName evidence="3">Lipoprotein</fullName>
    </recommendedName>
</protein>
<gene>
    <name evidence="1" type="ORF">J2S73_002285</name>
</gene>
<evidence type="ECO:0008006" key="3">
    <source>
        <dbReference type="Google" id="ProtNLM"/>
    </source>
</evidence>
<keyword evidence="2" id="KW-1185">Reference proteome</keyword>
<proteinExistence type="predicted"/>
<comment type="caution">
    <text evidence="1">The sequence shown here is derived from an EMBL/GenBank/DDBJ whole genome shotgun (WGS) entry which is preliminary data.</text>
</comment>
<organism evidence="1 2">
    <name type="scientific">Amorphus orientalis</name>
    <dbReference type="NCBI Taxonomy" id="649198"/>
    <lineage>
        <taxon>Bacteria</taxon>
        <taxon>Pseudomonadati</taxon>
        <taxon>Pseudomonadota</taxon>
        <taxon>Alphaproteobacteria</taxon>
        <taxon>Hyphomicrobiales</taxon>
        <taxon>Amorphaceae</taxon>
        <taxon>Amorphus</taxon>
    </lineage>
</organism>
<sequence>MSRLFGVLMAVSVLAGCMQQQVGQPSMWYAANQAVPPTATKLVVCHGFGCARRTSVSLSPKNLEKLRAILVRGRSSPEAERRAIGKAVAWMERTVAPTVGSEGDIGGLDIWNSGVAGQMDCIDESTNTTSYLLLAEKRGFLKHHTVQRPVARGFFLDGRYPHATAVISEAETGERFAVDSWRKANGELPIIMPLQTWFDEKPSV</sequence>
<dbReference type="EMBL" id="JAUSUL010000002">
    <property type="protein sequence ID" value="MDQ0315828.1"/>
    <property type="molecule type" value="Genomic_DNA"/>
</dbReference>
<dbReference type="RefSeq" id="WP_306885658.1">
    <property type="nucleotide sequence ID" value="NZ_JAUSUL010000002.1"/>
</dbReference>